<dbReference type="AlphaFoldDB" id="A0A919R1Y3"/>
<dbReference type="SUPFAM" id="SSF48498">
    <property type="entry name" value="Tetracyclin repressor-like, C-terminal domain"/>
    <property type="match status" value="1"/>
</dbReference>
<organism evidence="7 8">
    <name type="scientific">Sphaerisporangium rufum</name>
    <dbReference type="NCBI Taxonomy" id="1381558"/>
    <lineage>
        <taxon>Bacteria</taxon>
        <taxon>Bacillati</taxon>
        <taxon>Actinomycetota</taxon>
        <taxon>Actinomycetes</taxon>
        <taxon>Streptosporangiales</taxon>
        <taxon>Streptosporangiaceae</taxon>
        <taxon>Sphaerisporangium</taxon>
    </lineage>
</organism>
<dbReference type="RefSeq" id="WP_203985227.1">
    <property type="nucleotide sequence ID" value="NZ_BOOU01000044.1"/>
</dbReference>
<keyword evidence="3 5" id="KW-0238">DNA-binding</keyword>
<evidence type="ECO:0000256" key="4">
    <source>
        <dbReference type="ARBA" id="ARBA00023163"/>
    </source>
</evidence>
<keyword evidence="8" id="KW-1185">Reference proteome</keyword>
<dbReference type="GO" id="GO:0045892">
    <property type="term" value="P:negative regulation of DNA-templated transcription"/>
    <property type="evidence" value="ECO:0007669"/>
    <property type="project" value="InterPro"/>
</dbReference>
<dbReference type="GO" id="GO:0046677">
    <property type="term" value="P:response to antibiotic"/>
    <property type="evidence" value="ECO:0007669"/>
    <property type="project" value="InterPro"/>
</dbReference>
<protein>
    <recommendedName>
        <fullName evidence="6">HTH tetR-type domain-containing protein</fullName>
    </recommendedName>
</protein>
<evidence type="ECO:0000313" key="8">
    <source>
        <dbReference type="Proteomes" id="UP000655287"/>
    </source>
</evidence>
<dbReference type="EMBL" id="BOOU01000044">
    <property type="protein sequence ID" value="GII78124.1"/>
    <property type="molecule type" value="Genomic_DNA"/>
</dbReference>
<sequence length="249" mass="26295">MTRARPGSPGDQGAGLPRGLRRAWGIAEPAPRRGPKASLTVPMILDAAVALADAEGLPGLSLVRVAEQLKVTTNALYRYLDSRDELDLLLHDHALGPPPGADRGFARWQDAVVDWAGALRARYAAHPWLPDLTIRVPVTPHALAWLEVLLERLSGTGLDEAATLRAAALLDGYVRWSSAAARDLARGEMPVIEGSAVLGVLAPLLGERGMPRVAALFGSGHYRETPADADAGFDFGLTCIIAGLTPQGG</sequence>
<name>A0A919R1Y3_9ACTN</name>
<dbReference type="Gene3D" id="1.10.10.60">
    <property type="entry name" value="Homeodomain-like"/>
    <property type="match status" value="1"/>
</dbReference>
<dbReference type="Pfam" id="PF00440">
    <property type="entry name" value="TetR_N"/>
    <property type="match status" value="1"/>
</dbReference>
<dbReference type="GO" id="GO:0003677">
    <property type="term" value="F:DNA binding"/>
    <property type="evidence" value="ECO:0007669"/>
    <property type="project" value="UniProtKB-UniRule"/>
</dbReference>
<dbReference type="PROSITE" id="PS50977">
    <property type="entry name" value="HTH_TETR_2"/>
    <property type="match status" value="1"/>
</dbReference>
<evidence type="ECO:0000256" key="3">
    <source>
        <dbReference type="ARBA" id="ARBA00023125"/>
    </source>
</evidence>
<keyword evidence="4" id="KW-0804">Transcription</keyword>
<dbReference type="InterPro" id="IPR004111">
    <property type="entry name" value="Repressor_TetR_C"/>
</dbReference>
<feature type="domain" description="HTH tetR-type" evidence="6">
    <location>
        <begin position="38"/>
        <end position="98"/>
    </location>
</feature>
<keyword evidence="1" id="KW-0678">Repressor</keyword>
<dbReference type="InterPro" id="IPR003012">
    <property type="entry name" value="Tet_transcr_reg_TetR"/>
</dbReference>
<evidence type="ECO:0000256" key="2">
    <source>
        <dbReference type="ARBA" id="ARBA00023015"/>
    </source>
</evidence>
<evidence type="ECO:0000256" key="5">
    <source>
        <dbReference type="PROSITE-ProRule" id="PRU00335"/>
    </source>
</evidence>
<proteinExistence type="predicted"/>
<dbReference type="InterPro" id="IPR036271">
    <property type="entry name" value="Tet_transcr_reg_TetR-rel_C_sf"/>
</dbReference>
<feature type="DNA-binding region" description="H-T-H motif" evidence="5">
    <location>
        <begin position="61"/>
        <end position="80"/>
    </location>
</feature>
<evidence type="ECO:0000259" key="6">
    <source>
        <dbReference type="PROSITE" id="PS50977"/>
    </source>
</evidence>
<evidence type="ECO:0000313" key="7">
    <source>
        <dbReference type="EMBL" id="GII78124.1"/>
    </source>
</evidence>
<accession>A0A919R1Y3</accession>
<keyword evidence="2" id="KW-0805">Transcription regulation</keyword>
<comment type="caution">
    <text evidence="7">The sequence shown here is derived from an EMBL/GenBank/DDBJ whole genome shotgun (WGS) entry which is preliminary data.</text>
</comment>
<reference evidence="7" key="1">
    <citation type="submission" date="2021-01" db="EMBL/GenBank/DDBJ databases">
        <title>Whole genome shotgun sequence of Sphaerisporangium rufum NBRC 109079.</title>
        <authorList>
            <person name="Komaki H."/>
            <person name="Tamura T."/>
        </authorList>
    </citation>
    <scope>NUCLEOTIDE SEQUENCE</scope>
    <source>
        <strain evidence="7">NBRC 109079</strain>
    </source>
</reference>
<dbReference type="InterPro" id="IPR001647">
    <property type="entry name" value="HTH_TetR"/>
</dbReference>
<evidence type="ECO:0000256" key="1">
    <source>
        <dbReference type="ARBA" id="ARBA00022491"/>
    </source>
</evidence>
<dbReference type="SUPFAM" id="SSF46689">
    <property type="entry name" value="Homeodomain-like"/>
    <property type="match status" value="1"/>
</dbReference>
<dbReference type="InterPro" id="IPR009057">
    <property type="entry name" value="Homeodomain-like_sf"/>
</dbReference>
<dbReference type="PRINTS" id="PR00400">
    <property type="entry name" value="TETREPRESSOR"/>
</dbReference>
<gene>
    <name evidence="7" type="ORF">Sru01_31060</name>
</gene>
<dbReference type="Gene3D" id="1.10.357.10">
    <property type="entry name" value="Tetracycline Repressor, domain 2"/>
    <property type="match status" value="1"/>
</dbReference>
<dbReference type="Pfam" id="PF02909">
    <property type="entry name" value="TetR_C_1"/>
    <property type="match status" value="1"/>
</dbReference>
<dbReference type="Proteomes" id="UP000655287">
    <property type="component" value="Unassembled WGS sequence"/>
</dbReference>